<dbReference type="EMBL" id="JQOF01000028">
    <property type="protein sequence ID" value="KGA39680.1"/>
    <property type="molecule type" value="Genomic_DNA"/>
</dbReference>
<dbReference type="InterPro" id="IPR014914">
    <property type="entry name" value="RES_dom"/>
</dbReference>
<evidence type="ECO:0000259" key="2">
    <source>
        <dbReference type="SMART" id="SM00953"/>
    </source>
</evidence>
<comment type="caution">
    <text evidence="3">The sequence shown here is derived from an EMBL/GenBank/DDBJ whole genome shotgun (WGS) entry which is preliminary data.</text>
</comment>
<evidence type="ECO:0000256" key="1">
    <source>
        <dbReference type="SAM" id="MobiDB-lite"/>
    </source>
</evidence>
<evidence type="ECO:0000313" key="3">
    <source>
        <dbReference type="EMBL" id="KGA39680.1"/>
    </source>
</evidence>
<evidence type="ECO:0000313" key="4">
    <source>
        <dbReference type="Proteomes" id="UP000029447"/>
    </source>
</evidence>
<name>A0ABR4VK08_9GAMM</name>
<dbReference type="Pfam" id="PF08808">
    <property type="entry name" value="RES"/>
    <property type="match status" value="1"/>
</dbReference>
<accession>A0ABR4VK08</accession>
<sequence>MSAEEPDECWVCAVCITEEFLRNSIEKEGIQQTCHYCAQIYACFSLEAVSNLTEKAIKAHFYRTPTEPNEMEYARLRHTDDYDWFRDGEDIVQLIGDLLQTRRKIADDIQQLLEYRHSDFDSDIIGLETEFARGACYAEHRKISTGRLDSMWRQFVTSLNSESRFINHAVNTTLDSIFRGVETMRAHGEVPVTIEAGPGTAIPSLYRARWSRNHTELEQMLVSPDRELGPPPPHLSGENRMSARGISVFYGASSVDTAISEIRPPVGCNAVCAKFSLIRSLRLLNLPALESVLDNGSLLDPEYIKRREQAAFLSTLTRRIVDPVLPGEEDFRYIPTQVIAEYLADSSRFDLDGILYPSVQLPGAGLEERYNVVLFHKASRVRLMTLPAKEDCMIRYGHQYDEDEWEPDICVTEIISSQDTGAPDADGREISDLSLQDDRREPALEIDLHSVSVHGIRAARFEYSTDSVRRSTYSYTPRSEPAGSVVPPWDFASGQDDFPF</sequence>
<gene>
    <name evidence="3" type="ORF">KU75_21105</name>
</gene>
<feature type="domain" description="RES" evidence="2">
    <location>
        <begin position="224"/>
        <end position="385"/>
    </location>
</feature>
<organism evidence="3 4">
    <name type="scientific">Pectobacterium odoriferum</name>
    <dbReference type="NCBI Taxonomy" id="78398"/>
    <lineage>
        <taxon>Bacteria</taxon>
        <taxon>Pseudomonadati</taxon>
        <taxon>Pseudomonadota</taxon>
        <taxon>Gammaproteobacteria</taxon>
        <taxon>Enterobacterales</taxon>
        <taxon>Pectobacteriaceae</taxon>
        <taxon>Pectobacterium</taxon>
    </lineage>
</organism>
<protein>
    <recommendedName>
        <fullName evidence="2">RES domain-containing protein</fullName>
    </recommendedName>
</protein>
<dbReference type="Proteomes" id="UP000029447">
    <property type="component" value="Unassembled WGS sequence"/>
</dbReference>
<keyword evidence="4" id="KW-1185">Reference proteome</keyword>
<dbReference type="SMART" id="SM00953">
    <property type="entry name" value="RES"/>
    <property type="match status" value="1"/>
</dbReference>
<reference evidence="3 4" key="1">
    <citation type="submission" date="2014-08" db="EMBL/GenBank/DDBJ databases">
        <title>Genome sequences of NCPPB Pectobacterium isolates.</title>
        <authorList>
            <person name="Glover R.H."/>
            <person name="Sapp M."/>
            <person name="Elphinstone J."/>
        </authorList>
    </citation>
    <scope>NUCLEOTIDE SEQUENCE [LARGE SCALE GENOMIC DNA]</scope>
    <source>
        <strain evidence="3 4">NCPPB3841</strain>
    </source>
</reference>
<proteinExistence type="predicted"/>
<feature type="region of interest" description="Disordered" evidence="1">
    <location>
        <begin position="474"/>
        <end position="500"/>
    </location>
</feature>